<gene>
    <name evidence="2" type="ORF">TCM_034661</name>
</gene>
<protein>
    <recommendedName>
        <fullName evidence="4">DUF4378 domain-containing protein</fullName>
    </recommendedName>
</protein>
<dbReference type="eggNOG" id="ENOG502RYEF">
    <property type="taxonomic scope" value="Eukaryota"/>
</dbReference>
<dbReference type="HOGENOM" id="CLU_759543_0_0_1"/>
<dbReference type="InParanoid" id="A0A061FMH6"/>
<dbReference type="Gramene" id="EOY15669">
    <property type="protein sequence ID" value="EOY15669"/>
    <property type="gene ID" value="TCM_034661"/>
</dbReference>
<evidence type="ECO:0000313" key="3">
    <source>
        <dbReference type="Proteomes" id="UP000026915"/>
    </source>
</evidence>
<dbReference type="OMA" id="QFMGPLQ"/>
<sequence>MATRTTASGKPARQLGELLQEQQEPFILKVYLTERGCMRKNLNSGAKFIGCHGNSCKFLKKSGCQDKSKKCIPQFPKVLKVVCNKLFTIEGFRTKNSADEDGKLNVTEMDRNNKDTAEPDRFSSASSTTVYNSCSDIDIDEPSMFDDNSKSFKPYDQSEKKATADTKFQWSCVEDGKQHSPVSVFEDISTSRGSQLDNTRPISSSRQKSLFLPKLITEDSILSASLWNLLIQTTPGKSSCAGLTELQEPDLSNSSRFSISKKVLQQTKQLLFDCVRELVDSHDREEKGKEFSGSEEIGKVTCGKIKGWGKRCGDESIIKQWLKSDLTDSTQEWRDLETQKRDIGLVIGNAILEEITSQVAMDMVN</sequence>
<organism evidence="2 3">
    <name type="scientific">Theobroma cacao</name>
    <name type="common">Cacao</name>
    <name type="synonym">Cocoa</name>
    <dbReference type="NCBI Taxonomy" id="3641"/>
    <lineage>
        <taxon>Eukaryota</taxon>
        <taxon>Viridiplantae</taxon>
        <taxon>Streptophyta</taxon>
        <taxon>Embryophyta</taxon>
        <taxon>Tracheophyta</taxon>
        <taxon>Spermatophyta</taxon>
        <taxon>Magnoliopsida</taxon>
        <taxon>eudicotyledons</taxon>
        <taxon>Gunneridae</taxon>
        <taxon>Pentapetalae</taxon>
        <taxon>rosids</taxon>
        <taxon>malvids</taxon>
        <taxon>Malvales</taxon>
        <taxon>Malvaceae</taxon>
        <taxon>Byttnerioideae</taxon>
        <taxon>Theobroma</taxon>
    </lineage>
</organism>
<evidence type="ECO:0008006" key="4">
    <source>
        <dbReference type="Google" id="ProtNLM"/>
    </source>
</evidence>
<dbReference type="EMBL" id="CM001886">
    <property type="protein sequence ID" value="EOY15669.1"/>
    <property type="molecule type" value="Genomic_DNA"/>
</dbReference>
<evidence type="ECO:0000256" key="1">
    <source>
        <dbReference type="SAM" id="MobiDB-lite"/>
    </source>
</evidence>
<evidence type="ECO:0000313" key="2">
    <source>
        <dbReference type="EMBL" id="EOY15669.1"/>
    </source>
</evidence>
<proteinExistence type="predicted"/>
<dbReference type="AlphaFoldDB" id="A0A061FMH6"/>
<feature type="compositionally biased region" description="Basic and acidic residues" evidence="1">
    <location>
        <begin position="103"/>
        <end position="121"/>
    </location>
</feature>
<dbReference type="Proteomes" id="UP000026915">
    <property type="component" value="Chromosome 8"/>
</dbReference>
<name>A0A061FMH6_THECC</name>
<dbReference type="PANTHER" id="PTHR37613">
    <property type="entry name" value="DUF4378 DOMAIN PROTEIN"/>
    <property type="match status" value="1"/>
</dbReference>
<dbReference type="PANTHER" id="PTHR37613:SF4">
    <property type="entry name" value="DUF4378 DOMAIN-CONTAINING PROTEIN"/>
    <property type="match status" value="1"/>
</dbReference>
<feature type="region of interest" description="Disordered" evidence="1">
    <location>
        <begin position="103"/>
        <end position="128"/>
    </location>
</feature>
<reference evidence="2 3" key="1">
    <citation type="journal article" date="2013" name="Genome Biol.">
        <title>The genome sequence of the most widely cultivated cacao type and its use to identify candidate genes regulating pod color.</title>
        <authorList>
            <person name="Motamayor J.C."/>
            <person name="Mockaitis K."/>
            <person name="Schmutz J."/>
            <person name="Haiminen N."/>
            <person name="Iii D.L."/>
            <person name="Cornejo O."/>
            <person name="Findley S.D."/>
            <person name="Zheng P."/>
            <person name="Utro F."/>
            <person name="Royaert S."/>
            <person name="Saski C."/>
            <person name="Jenkins J."/>
            <person name="Podicheti R."/>
            <person name="Zhao M."/>
            <person name="Scheffler B.E."/>
            <person name="Stack J.C."/>
            <person name="Feltus F.A."/>
            <person name="Mustiga G.M."/>
            <person name="Amores F."/>
            <person name="Phillips W."/>
            <person name="Marelli J.P."/>
            <person name="May G.D."/>
            <person name="Shapiro H."/>
            <person name="Ma J."/>
            <person name="Bustamante C.D."/>
            <person name="Schnell R.J."/>
            <person name="Main D."/>
            <person name="Gilbert D."/>
            <person name="Parida L."/>
            <person name="Kuhn D.N."/>
        </authorList>
    </citation>
    <scope>NUCLEOTIDE SEQUENCE [LARGE SCALE GENOMIC DNA]</scope>
    <source>
        <strain evidence="3">cv. Matina 1-6</strain>
    </source>
</reference>
<keyword evidence="3" id="KW-1185">Reference proteome</keyword>
<accession>A0A061FMH6</accession>